<dbReference type="Proteomes" id="UP000620124">
    <property type="component" value="Unassembled WGS sequence"/>
</dbReference>
<sequence>MTPRHLPLELQREIFEIAVRSNHKNAALKLNLSLVASHVHLWSVVDRIFYESVSIIGFTGAIKFLDLINLKPPGFLATTVKTLLLHFIPADDCVRILSACSGVQSLAVWNARMQTTLFPQISQLSLRRLCMSFVPVTDILAAATIPAWLSNITHLDIHCLDAPNFAIFGRLPNLTHVTLPLNEAVPLIANAVCASCPTLQIVVIVCGKLPATAVIDSYSFDLRIVVAVFPSDDVGDWEASHFGLPDMWTSAERVVAKRKKALATLRSIDNSA</sequence>
<protein>
    <recommendedName>
        <fullName evidence="3">F-box domain-containing protein</fullName>
    </recommendedName>
</protein>
<accession>A0A8H7CRA1</accession>
<evidence type="ECO:0000313" key="1">
    <source>
        <dbReference type="EMBL" id="KAF7347349.1"/>
    </source>
</evidence>
<organism evidence="1 2">
    <name type="scientific">Mycena venus</name>
    <dbReference type="NCBI Taxonomy" id="2733690"/>
    <lineage>
        <taxon>Eukaryota</taxon>
        <taxon>Fungi</taxon>
        <taxon>Dikarya</taxon>
        <taxon>Basidiomycota</taxon>
        <taxon>Agaricomycotina</taxon>
        <taxon>Agaricomycetes</taxon>
        <taxon>Agaricomycetidae</taxon>
        <taxon>Agaricales</taxon>
        <taxon>Marasmiineae</taxon>
        <taxon>Mycenaceae</taxon>
        <taxon>Mycena</taxon>
    </lineage>
</organism>
<dbReference type="AlphaFoldDB" id="A0A8H7CRA1"/>
<dbReference type="EMBL" id="JACAZI010000012">
    <property type="protein sequence ID" value="KAF7347349.1"/>
    <property type="molecule type" value="Genomic_DNA"/>
</dbReference>
<comment type="caution">
    <text evidence="1">The sequence shown here is derived from an EMBL/GenBank/DDBJ whole genome shotgun (WGS) entry which is preliminary data.</text>
</comment>
<dbReference type="Gene3D" id="3.80.10.10">
    <property type="entry name" value="Ribonuclease Inhibitor"/>
    <property type="match status" value="1"/>
</dbReference>
<dbReference type="InterPro" id="IPR032675">
    <property type="entry name" value="LRR_dom_sf"/>
</dbReference>
<evidence type="ECO:0008006" key="3">
    <source>
        <dbReference type="Google" id="ProtNLM"/>
    </source>
</evidence>
<name>A0A8H7CRA1_9AGAR</name>
<gene>
    <name evidence="1" type="ORF">MVEN_01490600</name>
</gene>
<keyword evidence="2" id="KW-1185">Reference proteome</keyword>
<evidence type="ECO:0000313" key="2">
    <source>
        <dbReference type="Proteomes" id="UP000620124"/>
    </source>
</evidence>
<proteinExistence type="predicted"/>
<dbReference type="OrthoDB" id="3145912at2759"/>
<dbReference type="SUPFAM" id="SSF52047">
    <property type="entry name" value="RNI-like"/>
    <property type="match status" value="1"/>
</dbReference>
<reference evidence="1" key="1">
    <citation type="submission" date="2020-05" db="EMBL/GenBank/DDBJ databases">
        <title>Mycena genomes resolve the evolution of fungal bioluminescence.</title>
        <authorList>
            <person name="Tsai I.J."/>
        </authorList>
    </citation>
    <scope>NUCLEOTIDE SEQUENCE</scope>
    <source>
        <strain evidence="1">CCC161011</strain>
    </source>
</reference>